<evidence type="ECO:0000256" key="1">
    <source>
        <dbReference type="SAM" id="MobiDB-lite"/>
    </source>
</evidence>
<dbReference type="AlphaFoldDB" id="A0A2G8JWJ1"/>
<keyword evidence="3" id="KW-1185">Reference proteome</keyword>
<name>A0A2G8JWJ1_STIJA</name>
<dbReference type="OrthoDB" id="10011873at2759"/>
<gene>
    <name evidence="2" type="ORF">BSL78_23122</name>
</gene>
<organism evidence="2 3">
    <name type="scientific">Stichopus japonicus</name>
    <name type="common">Sea cucumber</name>
    <dbReference type="NCBI Taxonomy" id="307972"/>
    <lineage>
        <taxon>Eukaryota</taxon>
        <taxon>Metazoa</taxon>
        <taxon>Echinodermata</taxon>
        <taxon>Eleutherozoa</taxon>
        <taxon>Echinozoa</taxon>
        <taxon>Holothuroidea</taxon>
        <taxon>Aspidochirotacea</taxon>
        <taxon>Aspidochirotida</taxon>
        <taxon>Stichopodidae</taxon>
        <taxon>Apostichopus</taxon>
    </lineage>
</organism>
<protein>
    <submittedName>
        <fullName evidence="2">Uncharacterized protein</fullName>
    </submittedName>
</protein>
<proteinExistence type="predicted"/>
<evidence type="ECO:0000313" key="3">
    <source>
        <dbReference type="Proteomes" id="UP000230750"/>
    </source>
</evidence>
<accession>A0A2G8JWJ1</accession>
<evidence type="ECO:0000313" key="2">
    <source>
        <dbReference type="EMBL" id="PIK40035.1"/>
    </source>
</evidence>
<feature type="region of interest" description="Disordered" evidence="1">
    <location>
        <begin position="32"/>
        <end position="52"/>
    </location>
</feature>
<dbReference type="EMBL" id="MRZV01001172">
    <property type="protein sequence ID" value="PIK40035.1"/>
    <property type="molecule type" value="Genomic_DNA"/>
</dbReference>
<dbReference type="Proteomes" id="UP000230750">
    <property type="component" value="Unassembled WGS sequence"/>
</dbReference>
<reference evidence="2 3" key="1">
    <citation type="journal article" date="2017" name="PLoS Biol.">
        <title>The sea cucumber genome provides insights into morphological evolution and visceral regeneration.</title>
        <authorList>
            <person name="Zhang X."/>
            <person name="Sun L."/>
            <person name="Yuan J."/>
            <person name="Sun Y."/>
            <person name="Gao Y."/>
            <person name="Zhang L."/>
            <person name="Li S."/>
            <person name="Dai H."/>
            <person name="Hamel J.F."/>
            <person name="Liu C."/>
            <person name="Yu Y."/>
            <person name="Liu S."/>
            <person name="Lin W."/>
            <person name="Guo K."/>
            <person name="Jin S."/>
            <person name="Xu P."/>
            <person name="Storey K.B."/>
            <person name="Huan P."/>
            <person name="Zhang T."/>
            <person name="Zhou Y."/>
            <person name="Zhang J."/>
            <person name="Lin C."/>
            <person name="Li X."/>
            <person name="Xing L."/>
            <person name="Huo D."/>
            <person name="Sun M."/>
            <person name="Wang L."/>
            <person name="Mercier A."/>
            <person name="Li F."/>
            <person name="Yang H."/>
            <person name="Xiang J."/>
        </authorList>
    </citation>
    <scope>NUCLEOTIDE SEQUENCE [LARGE SCALE GENOMIC DNA]</scope>
    <source>
        <strain evidence="2">Shaxun</strain>
        <tissue evidence="2">Muscle</tissue>
    </source>
</reference>
<comment type="caution">
    <text evidence="2">The sequence shown here is derived from an EMBL/GenBank/DDBJ whole genome shotgun (WGS) entry which is preliminary data.</text>
</comment>
<sequence length="179" mass="20404">MSRGRRVSTFTLDLNYLSSLWPSESKFLVRSGDGPPINLEKTSRNEDDEGISGYDPCETVRLSADRGYLLWVKPRGTVQVKFKYGRTGDDFKCFVNPEHKGVKVYEMKTVGKELIIDGAVPYEESTNPHYMKKSAVRPRENNFQFQSRNGELNLQLEAIKDTQDGNTLPAFKLNYVLTL</sequence>